<dbReference type="Gene3D" id="3.40.190.10">
    <property type="entry name" value="Periplasmic binding protein-like II"/>
    <property type="match status" value="2"/>
</dbReference>
<keyword evidence="4" id="KW-0804">Transcription</keyword>
<protein>
    <submittedName>
        <fullName evidence="6">LysR family transcriptional regulator</fullName>
    </submittedName>
</protein>
<dbReference type="Pfam" id="PF00126">
    <property type="entry name" value="HTH_1"/>
    <property type="match status" value="1"/>
</dbReference>
<dbReference type="SUPFAM" id="SSF53850">
    <property type="entry name" value="Periplasmic binding protein-like II"/>
    <property type="match status" value="1"/>
</dbReference>
<keyword evidence="7" id="KW-1185">Reference proteome</keyword>
<dbReference type="PRINTS" id="PR00039">
    <property type="entry name" value="HTHLYSR"/>
</dbReference>
<dbReference type="PROSITE" id="PS50931">
    <property type="entry name" value="HTH_LYSR"/>
    <property type="match status" value="1"/>
</dbReference>
<dbReference type="SUPFAM" id="SSF46785">
    <property type="entry name" value="Winged helix' DNA-binding domain"/>
    <property type="match status" value="1"/>
</dbReference>
<evidence type="ECO:0000256" key="2">
    <source>
        <dbReference type="ARBA" id="ARBA00023015"/>
    </source>
</evidence>
<comment type="similarity">
    <text evidence="1">Belongs to the LysR transcriptional regulatory family.</text>
</comment>
<dbReference type="Pfam" id="PF03466">
    <property type="entry name" value="LysR_substrate"/>
    <property type="match status" value="1"/>
</dbReference>
<dbReference type="GO" id="GO:0032993">
    <property type="term" value="C:protein-DNA complex"/>
    <property type="evidence" value="ECO:0007669"/>
    <property type="project" value="TreeGrafter"/>
</dbReference>
<keyword evidence="2" id="KW-0805">Transcription regulation</keyword>
<organism evidence="6 7">
    <name type="scientific">Spongiactinospora gelatinilytica</name>
    <dbReference type="NCBI Taxonomy" id="2666298"/>
    <lineage>
        <taxon>Bacteria</taxon>
        <taxon>Bacillati</taxon>
        <taxon>Actinomycetota</taxon>
        <taxon>Actinomycetes</taxon>
        <taxon>Streptosporangiales</taxon>
        <taxon>Streptosporangiaceae</taxon>
        <taxon>Spongiactinospora</taxon>
    </lineage>
</organism>
<dbReference type="PANTHER" id="PTHR30346">
    <property type="entry name" value="TRANSCRIPTIONAL DUAL REGULATOR HCAR-RELATED"/>
    <property type="match status" value="1"/>
</dbReference>
<evidence type="ECO:0000256" key="4">
    <source>
        <dbReference type="ARBA" id="ARBA00023163"/>
    </source>
</evidence>
<reference evidence="6 7" key="1">
    <citation type="submission" date="2018-01" db="EMBL/GenBank/DDBJ databases">
        <title>Draft genome sequence of Sphaerisporangium sp. 7K107.</title>
        <authorList>
            <person name="Sahin N."/>
            <person name="Saygin H."/>
            <person name="Ay H."/>
        </authorList>
    </citation>
    <scope>NUCLEOTIDE SEQUENCE [LARGE SCALE GENOMIC DNA]</scope>
    <source>
        <strain evidence="6 7">7K107</strain>
    </source>
</reference>
<dbReference type="GO" id="GO:0003677">
    <property type="term" value="F:DNA binding"/>
    <property type="evidence" value="ECO:0007669"/>
    <property type="project" value="UniProtKB-KW"/>
</dbReference>
<dbReference type="RefSeq" id="WP_111164996.1">
    <property type="nucleotide sequence ID" value="NZ_POUA01000001.1"/>
</dbReference>
<dbReference type="Gene3D" id="1.10.10.10">
    <property type="entry name" value="Winged helix-like DNA-binding domain superfamily/Winged helix DNA-binding domain"/>
    <property type="match status" value="1"/>
</dbReference>
<feature type="domain" description="HTH lysR-type" evidence="5">
    <location>
        <begin position="8"/>
        <end position="65"/>
    </location>
</feature>
<dbReference type="AlphaFoldDB" id="A0A2W2H4V9"/>
<evidence type="ECO:0000313" key="6">
    <source>
        <dbReference type="EMBL" id="PZG57126.1"/>
    </source>
</evidence>
<dbReference type="InterPro" id="IPR036388">
    <property type="entry name" value="WH-like_DNA-bd_sf"/>
</dbReference>
<evidence type="ECO:0000313" key="7">
    <source>
        <dbReference type="Proteomes" id="UP000248544"/>
    </source>
</evidence>
<sequence>MDPSRPELELRHLHAFAVLAEELHFGRAAERLGMAQPPLSRAIRELERQLGVTLMERTTRRVTLTPAGETLLRDARTALNTVTAAARRARHAGQGDPRLRLAMKADYDGGLLPQILAAYRREAAALPVELVLGGRDQQEPALRDGSADIALLSRPFDDRGLDVEPFVTEPRRLAIAATDPLAARTGLRLADLAGRILPDGTPADQGDLRRLAVVPAVASAWPLPQNLAQIFSLIELGTIVWFPPESIARRHPRPAVAYRPVIDLAPLELVLAWPAESRSPAVAAFVRTATAIAIAATAHPAPA</sequence>
<evidence type="ECO:0000259" key="5">
    <source>
        <dbReference type="PROSITE" id="PS50931"/>
    </source>
</evidence>
<dbReference type="FunFam" id="1.10.10.10:FF:000001">
    <property type="entry name" value="LysR family transcriptional regulator"/>
    <property type="match status" value="1"/>
</dbReference>
<dbReference type="InterPro" id="IPR005119">
    <property type="entry name" value="LysR_subst-bd"/>
</dbReference>
<evidence type="ECO:0000256" key="3">
    <source>
        <dbReference type="ARBA" id="ARBA00023125"/>
    </source>
</evidence>
<dbReference type="EMBL" id="POUA01000001">
    <property type="protein sequence ID" value="PZG57126.1"/>
    <property type="molecule type" value="Genomic_DNA"/>
</dbReference>
<evidence type="ECO:0000256" key="1">
    <source>
        <dbReference type="ARBA" id="ARBA00009437"/>
    </source>
</evidence>
<gene>
    <name evidence="6" type="ORF">C1I98_00190</name>
</gene>
<dbReference type="PANTHER" id="PTHR30346:SF0">
    <property type="entry name" value="HCA OPERON TRANSCRIPTIONAL ACTIVATOR HCAR"/>
    <property type="match status" value="1"/>
</dbReference>
<keyword evidence="3" id="KW-0238">DNA-binding</keyword>
<accession>A0A2W2H4V9</accession>
<proteinExistence type="inferred from homology"/>
<dbReference type="InterPro" id="IPR036390">
    <property type="entry name" value="WH_DNA-bd_sf"/>
</dbReference>
<dbReference type="GO" id="GO:0003700">
    <property type="term" value="F:DNA-binding transcription factor activity"/>
    <property type="evidence" value="ECO:0007669"/>
    <property type="project" value="InterPro"/>
</dbReference>
<dbReference type="InterPro" id="IPR000847">
    <property type="entry name" value="LysR_HTH_N"/>
</dbReference>
<name>A0A2W2H4V9_9ACTN</name>
<comment type="caution">
    <text evidence="6">The sequence shown here is derived from an EMBL/GenBank/DDBJ whole genome shotgun (WGS) entry which is preliminary data.</text>
</comment>
<dbReference type="Proteomes" id="UP000248544">
    <property type="component" value="Unassembled WGS sequence"/>
</dbReference>